<evidence type="ECO:0000313" key="7">
    <source>
        <dbReference type="Proteomes" id="UP001177003"/>
    </source>
</evidence>
<name>A0AA35ZA18_LACSI</name>
<feature type="compositionally biased region" description="Low complexity" evidence="4">
    <location>
        <begin position="176"/>
        <end position="188"/>
    </location>
</feature>
<feature type="compositionally biased region" description="Polar residues" evidence="4">
    <location>
        <begin position="189"/>
        <end position="205"/>
    </location>
</feature>
<gene>
    <name evidence="6" type="ORF">LSALG_LOCUS27712</name>
</gene>
<keyword evidence="3" id="KW-0378">Hydrolase</keyword>
<evidence type="ECO:0000256" key="4">
    <source>
        <dbReference type="SAM" id="MobiDB-lite"/>
    </source>
</evidence>
<dbReference type="GO" id="GO:0008234">
    <property type="term" value="F:cysteine-type peptidase activity"/>
    <property type="evidence" value="ECO:0007669"/>
    <property type="project" value="InterPro"/>
</dbReference>
<feature type="region of interest" description="Disordered" evidence="4">
    <location>
        <begin position="167"/>
        <end position="205"/>
    </location>
</feature>
<accession>A0AA35ZA18</accession>
<dbReference type="EMBL" id="OX465081">
    <property type="protein sequence ID" value="CAI9288409.1"/>
    <property type="molecule type" value="Genomic_DNA"/>
</dbReference>
<sequence length="386" mass="45048">MQLDFGETEYIVISGLRVGPCVDLLHEEGGRSNSNLQVWLFPDITDARLWLKDLKTTLFLRIIWHFRMKMRFAWDTYLWTYTSGLMREMFEKIENFRIFKQANPESKKVHKYTVAGFMLPFKNHHVVVVANETKIMELFYICYVNWTLNHEESPPRQQIPLPIVASAPRRKKCKSKTSSSETATHASTLQQPQVERSYMSSDTSTRNVENGVGGYPIWKDVDKVLFVINVVGVHWFLAMLHLKIWKVNIYDSTRSMNFFTKYKIGGEFQSFGDSIISKLDVIKYRNDFSDGHRDTAIVEFVEAIDAPQQEYNEDRDDCGVFVTWTDKSIPRTANLVTSEDCQFNYANKLHLSVFNLSRRFVRLRSSNAHTFNVVSITDIWDEQQRS</sequence>
<reference evidence="6" key="1">
    <citation type="submission" date="2023-04" db="EMBL/GenBank/DDBJ databases">
        <authorList>
            <person name="Vijverberg K."/>
            <person name="Xiong W."/>
            <person name="Schranz E."/>
        </authorList>
    </citation>
    <scope>NUCLEOTIDE SEQUENCE</scope>
</reference>
<dbReference type="InterPro" id="IPR003653">
    <property type="entry name" value="Peptidase_C48_C"/>
</dbReference>
<dbReference type="SUPFAM" id="SSF54001">
    <property type="entry name" value="Cysteine proteinases"/>
    <property type="match status" value="1"/>
</dbReference>
<evidence type="ECO:0000313" key="6">
    <source>
        <dbReference type="EMBL" id="CAI9288409.1"/>
    </source>
</evidence>
<dbReference type="Gene3D" id="3.40.395.10">
    <property type="entry name" value="Adenoviral Proteinase, Chain A"/>
    <property type="match status" value="1"/>
</dbReference>
<proteinExistence type="inferred from homology"/>
<evidence type="ECO:0000256" key="3">
    <source>
        <dbReference type="ARBA" id="ARBA00022801"/>
    </source>
</evidence>
<dbReference type="Proteomes" id="UP001177003">
    <property type="component" value="Chromosome 5"/>
</dbReference>
<organism evidence="6 7">
    <name type="scientific">Lactuca saligna</name>
    <name type="common">Willowleaf lettuce</name>
    <dbReference type="NCBI Taxonomy" id="75948"/>
    <lineage>
        <taxon>Eukaryota</taxon>
        <taxon>Viridiplantae</taxon>
        <taxon>Streptophyta</taxon>
        <taxon>Embryophyta</taxon>
        <taxon>Tracheophyta</taxon>
        <taxon>Spermatophyta</taxon>
        <taxon>Magnoliopsida</taxon>
        <taxon>eudicotyledons</taxon>
        <taxon>Gunneridae</taxon>
        <taxon>Pentapetalae</taxon>
        <taxon>asterids</taxon>
        <taxon>campanulids</taxon>
        <taxon>Asterales</taxon>
        <taxon>Asteraceae</taxon>
        <taxon>Cichorioideae</taxon>
        <taxon>Cichorieae</taxon>
        <taxon>Lactucinae</taxon>
        <taxon>Lactuca</taxon>
    </lineage>
</organism>
<keyword evidence="7" id="KW-1185">Reference proteome</keyword>
<dbReference type="AlphaFoldDB" id="A0AA35ZA18"/>
<protein>
    <recommendedName>
        <fullName evidence="5">Ubiquitin-like protease family profile domain-containing protein</fullName>
    </recommendedName>
</protein>
<comment type="similarity">
    <text evidence="1">Belongs to the peptidase C48 family.</text>
</comment>
<evidence type="ECO:0000256" key="1">
    <source>
        <dbReference type="ARBA" id="ARBA00005234"/>
    </source>
</evidence>
<dbReference type="GO" id="GO:0006508">
    <property type="term" value="P:proteolysis"/>
    <property type="evidence" value="ECO:0007669"/>
    <property type="project" value="UniProtKB-KW"/>
</dbReference>
<dbReference type="InterPro" id="IPR038765">
    <property type="entry name" value="Papain-like_cys_pep_sf"/>
</dbReference>
<keyword evidence="2" id="KW-0645">Protease</keyword>
<evidence type="ECO:0000259" key="5">
    <source>
        <dbReference type="Pfam" id="PF02902"/>
    </source>
</evidence>
<evidence type="ECO:0000256" key="2">
    <source>
        <dbReference type="ARBA" id="ARBA00022670"/>
    </source>
</evidence>
<feature type="domain" description="Ubiquitin-like protease family profile" evidence="5">
    <location>
        <begin position="218"/>
        <end position="322"/>
    </location>
</feature>
<dbReference type="Pfam" id="PF02902">
    <property type="entry name" value="Peptidase_C48"/>
    <property type="match status" value="1"/>
</dbReference>